<dbReference type="SMART" id="SM00320">
    <property type="entry name" value="WD40"/>
    <property type="match status" value="4"/>
</dbReference>
<comment type="similarity">
    <text evidence="3">Belongs to the UTP5 family.</text>
</comment>
<dbReference type="EMBL" id="JACSEA010000011">
    <property type="protein sequence ID" value="KAF7389015.1"/>
    <property type="molecule type" value="Genomic_DNA"/>
</dbReference>
<evidence type="ECO:0000313" key="8">
    <source>
        <dbReference type="Proteomes" id="UP000614350"/>
    </source>
</evidence>
<name>A0A834MYA7_VESVU</name>
<feature type="repeat" description="WD" evidence="4">
    <location>
        <begin position="1"/>
        <end position="38"/>
    </location>
</feature>
<keyword evidence="2" id="KW-0539">Nucleus</keyword>
<evidence type="ECO:0000256" key="1">
    <source>
        <dbReference type="ARBA" id="ARBA00004123"/>
    </source>
</evidence>
<feature type="compositionally biased region" description="Acidic residues" evidence="5">
    <location>
        <begin position="566"/>
        <end position="601"/>
    </location>
</feature>
<feature type="region of interest" description="Disordered" evidence="5">
    <location>
        <begin position="563"/>
        <end position="618"/>
    </location>
</feature>
<dbReference type="InterPro" id="IPR052414">
    <property type="entry name" value="U3_snoRNA-assoc_WDR"/>
</dbReference>
<dbReference type="PANTHER" id="PTHR44267:SF1">
    <property type="entry name" value="WD REPEAT-CONTAINING PROTEIN 43"/>
    <property type="match status" value="1"/>
</dbReference>
<dbReference type="Pfam" id="PF04003">
    <property type="entry name" value="Utp12"/>
    <property type="match status" value="1"/>
</dbReference>
<dbReference type="InterPro" id="IPR015943">
    <property type="entry name" value="WD40/YVTN_repeat-like_dom_sf"/>
</dbReference>
<evidence type="ECO:0000313" key="7">
    <source>
        <dbReference type="EMBL" id="KAF7389015.1"/>
    </source>
</evidence>
<sequence length="618" mass="68626">MANAACTAFSQDGQYFAYCGSDGKLKIWETATSRLKQEYVPNLHLYSPCSVLCWISVNTQATTTSLSPWKKRRRKLISEEVEQKGIIAMGSINGKITLYDTAAAAVCGQLENGHSSCVTALTWSANCGLFTAADDYHIVEWNIKENGIKCKWKSGKAKVTALAVMQDGKSMISAERIIKWWNLSTKQIIRTFTGHAGQVTSLNPITVNKNASYLISGASEDGYLNIWALDETKNDKCSVATLAMQDEALSVSVHVNEESQVMVLAITRSGQAHVFKYQPNGRSKPLKPTLNIAVASDVHQKETIQQIPILMAKLIENEKLLLAYGSYMNLTFEKVTPDFSDKIQYLIRSEVKRTKERKEESVTKVKATITEDNVEYIVPGAGSTATKRNRTSSAGSQLPLKDRLENLSLNVETNAIGRTPSKGANMIQLLMQGLNSKDRTILNNVLFTKNERIIRNTIAKLPIQAITPLLKELCAMLQGKTYPSKIATMWLQILITTHAAHLLSHPDIGESLSPILSLIDAKLMLLTQISRLRGRVSLITGQITRSKEEQDNNIMEETLLVYQDADSSDEGPAVEEVDLESESDENWEEMSDQEEQEEHNEDDNKSVISKDENDSISS</sequence>
<gene>
    <name evidence="7" type="ORF">HZH66_010152</name>
</gene>
<keyword evidence="4" id="KW-0853">WD repeat</keyword>
<evidence type="ECO:0000256" key="4">
    <source>
        <dbReference type="PROSITE-ProRule" id="PRU00221"/>
    </source>
</evidence>
<evidence type="ECO:0000256" key="5">
    <source>
        <dbReference type="SAM" id="MobiDB-lite"/>
    </source>
</evidence>
<protein>
    <recommendedName>
        <fullName evidence="6">Small-subunit processome Utp12 domain-containing protein</fullName>
    </recommendedName>
</protein>
<reference evidence="7" key="1">
    <citation type="journal article" date="2020" name="G3 (Bethesda)">
        <title>High-Quality Assemblies for Three Invasive Social Wasps from the &lt;i&gt;Vespula&lt;/i&gt; Genus.</title>
        <authorList>
            <person name="Harrop T.W.R."/>
            <person name="Guhlin J."/>
            <person name="McLaughlin G.M."/>
            <person name="Permina E."/>
            <person name="Stockwell P."/>
            <person name="Gilligan J."/>
            <person name="Le Lec M.F."/>
            <person name="Gruber M.A.M."/>
            <person name="Quinn O."/>
            <person name="Lovegrove M."/>
            <person name="Duncan E.J."/>
            <person name="Remnant E.J."/>
            <person name="Van Eeckhoven J."/>
            <person name="Graham B."/>
            <person name="Knapp R.A."/>
            <person name="Langford K.W."/>
            <person name="Kronenberg Z."/>
            <person name="Press M.O."/>
            <person name="Eacker S.M."/>
            <person name="Wilson-Rankin E.E."/>
            <person name="Purcell J."/>
            <person name="Lester P.J."/>
            <person name="Dearden P.K."/>
        </authorList>
    </citation>
    <scope>NUCLEOTIDE SEQUENCE</scope>
    <source>
        <strain evidence="7">Marl-1</strain>
    </source>
</reference>
<dbReference type="Proteomes" id="UP000614350">
    <property type="component" value="Unassembled WGS sequence"/>
</dbReference>
<comment type="caution">
    <text evidence="7">The sequence shown here is derived from an EMBL/GenBank/DDBJ whole genome shotgun (WGS) entry which is preliminary data.</text>
</comment>
<comment type="subcellular location">
    <subcellularLocation>
        <location evidence="1">Nucleus</location>
    </subcellularLocation>
</comment>
<dbReference type="GO" id="GO:0005730">
    <property type="term" value="C:nucleolus"/>
    <property type="evidence" value="ECO:0007669"/>
    <property type="project" value="TreeGrafter"/>
</dbReference>
<evidence type="ECO:0000259" key="6">
    <source>
        <dbReference type="Pfam" id="PF04003"/>
    </source>
</evidence>
<dbReference type="PROSITE" id="PS50082">
    <property type="entry name" value="WD_REPEATS_2"/>
    <property type="match status" value="1"/>
</dbReference>
<organism evidence="7 8">
    <name type="scientific">Vespula vulgaris</name>
    <name type="common">Yellow jacket</name>
    <name type="synonym">Wasp</name>
    <dbReference type="NCBI Taxonomy" id="7454"/>
    <lineage>
        <taxon>Eukaryota</taxon>
        <taxon>Metazoa</taxon>
        <taxon>Ecdysozoa</taxon>
        <taxon>Arthropoda</taxon>
        <taxon>Hexapoda</taxon>
        <taxon>Insecta</taxon>
        <taxon>Pterygota</taxon>
        <taxon>Neoptera</taxon>
        <taxon>Endopterygota</taxon>
        <taxon>Hymenoptera</taxon>
        <taxon>Apocrita</taxon>
        <taxon>Aculeata</taxon>
        <taxon>Vespoidea</taxon>
        <taxon>Vespidae</taxon>
        <taxon>Vespinae</taxon>
        <taxon>Vespula</taxon>
    </lineage>
</organism>
<evidence type="ECO:0000256" key="2">
    <source>
        <dbReference type="ARBA" id="ARBA00023242"/>
    </source>
</evidence>
<proteinExistence type="inferred from homology"/>
<dbReference type="GO" id="GO:0000462">
    <property type="term" value="P:maturation of SSU-rRNA from tricistronic rRNA transcript (SSU-rRNA, 5.8S rRNA, LSU-rRNA)"/>
    <property type="evidence" value="ECO:0007669"/>
    <property type="project" value="TreeGrafter"/>
</dbReference>
<dbReference type="InterPro" id="IPR007148">
    <property type="entry name" value="SSU_processome_Utp12"/>
</dbReference>
<dbReference type="InterPro" id="IPR036322">
    <property type="entry name" value="WD40_repeat_dom_sf"/>
</dbReference>
<keyword evidence="8" id="KW-1185">Reference proteome</keyword>
<dbReference type="AlphaFoldDB" id="A0A834MYA7"/>
<feature type="compositionally biased region" description="Basic and acidic residues" evidence="5">
    <location>
        <begin position="602"/>
        <end position="618"/>
    </location>
</feature>
<dbReference type="PANTHER" id="PTHR44267">
    <property type="entry name" value="WD REPEAT-CONTAINING PROTEIN 43"/>
    <property type="match status" value="1"/>
</dbReference>
<accession>A0A834MYA7</accession>
<dbReference type="SUPFAM" id="SSF50978">
    <property type="entry name" value="WD40 repeat-like"/>
    <property type="match status" value="1"/>
</dbReference>
<dbReference type="Pfam" id="PF00400">
    <property type="entry name" value="WD40"/>
    <property type="match status" value="3"/>
</dbReference>
<dbReference type="InterPro" id="IPR001680">
    <property type="entry name" value="WD40_rpt"/>
</dbReference>
<feature type="domain" description="Small-subunit processome Utp12" evidence="6">
    <location>
        <begin position="438"/>
        <end position="539"/>
    </location>
</feature>
<evidence type="ECO:0000256" key="3">
    <source>
        <dbReference type="ARBA" id="ARBA00038335"/>
    </source>
</evidence>
<dbReference type="Gene3D" id="2.130.10.10">
    <property type="entry name" value="YVTN repeat-like/Quinoprotein amine dehydrogenase"/>
    <property type="match status" value="2"/>
</dbReference>